<dbReference type="PANTHER" id="PTHR23502:SF132">
    <property type="entry name" value="POLYAMINE TRANSPORTER 2-RELATED"/>
    <property type="match status" value="1"/>
</dbReference>
<feature type="transmembrane region" description="Helical" evidence="8">
    <location>
        <begin position="157"/>
        <end position="176"/>
    </location>
</feature>
<comment type="caution">
    <text evidence="10">The sequence shown here is derived from an EMBL/GenBank/DDBJ whole genome shotgun (WGS) entry which is preliminary data.</text>
</comment>
<organism evidence="10 11">
    <name type="scientific">Craurococcus roseus</name>
    <dbReference type="NCBI Taxonomy" id="77585"/>
    <lineage>
        <taxon>Bacteria</taxon>
        <taxon>Pseudomonadati</taxon>
        <taxon>Pseudomonadota</taxon>
        <taxon>Alphaproteobacteria</taxon>
        <taxon>Acetobacterales</taxon>
        <taxon>Acetobacteraceae</taxon>
        <taxon>Craurococcus</taxon>
    </lineage>
</organism>
<evidence type="ECO:0000256" key="3">
    <source>
        <dbReference type="ARBA" id="ARBA00022448"/>
    </source>
</evidence>
<dbReference type="InterPro" id="IPR036259">
    <property type="entry name" value="MFS_trans_sf"/>
</dbReference>
<dbReference type="PANTHER" id="PTHR23502">
    <property type="entry name" value="MAJOR FACILITATOR SUPERFAMILY"/>
    <property type="match status" value="1"/>
</dbReference>
<dbReference type="InterPro" id="IPR001958">
    <property type="entry name" value="Tet-R_TetA/multi-R_MdtG-like"/>
</dbReference>
<evidence type="ECO:0000259" key="9">
    <source>
        <dbReference type="PROSITE" id="PS50850"/>
    </source>
</evidence>
<gene>
    <name evidence="10" type="ORF">GCM10009416_09290</name>
</gene>
<dbReference type="Gene3D" id="1.20.1720.10">
    <property type="entry name" value="Multidrug resistance protein D"/>
    <property type="match status" value="1"/>
</dbReference>
<evidence type="ECO:0000256" key="7">
    <source>
        <dbReference type="ARBA" id="ARBA00023136"/>
    </source>
</evidence>
<evidence type="ECO:0000256" key="1">
    <source>
        <dbReference type="ARBA" id="ARBA00004651"/>
    </source>
</evidence>
<feature type="transmembrane region" description="Helical" evidence="8">
    <location>
        <begin position="330"/>
        <end position="353"/>
    </location>
</feature>
<evidence type="ECO:0000256" key="6">
    <source>
        <dbReference type="ARBA" id="ARBA00022989"/>
    </source>
</evidence>
<keyword evidence="7 8" id="KW-0472">Membrane</keyword>
<feature type="transmembrane region" description="Helical" evidence="8">
    <location>
        <begin position="129"/>
        <end position="151"/>
    </location>
</feature>
<feature type="transmembrane region" description="Helical" evidence="8">
    <location>
        <begin position="297"/>
        <end position="318"/>
    </location>
</feature>
<evidence type="ECO:0000256" key="8">
    <source>
        <dbReference type="RuleBase" id="RU365088"/>
    </source>
</evidence>
<accession>A0ABP3PU12</accession>
<keyword evidence="8" id="KW-0997">Cell inner membrane</keyword>
<name>A0ABP3PU12_9PROT</name>
<keyword evidence="3 8" id="KW-0813">Transport</keyword>
<dbReference type="PRINTS" id="PR01035">
    <property type="entry name" value="TCRTETA"/>
</dbReference>
<proteinExistence type="inferred from homology"/>
<feature type="transmembrane region" description="Helical" evidence="8">
    <location>
        <begin position="209"/>
        <end position="229"/>
    </location>
</feature>
<keyword evidence="6 8" id="KW-1133">Transmembrane helix</keyword>
<protein>
    <recommendedName>
        <fullName evidence="8">Bcr/CflA family efflux transporter</fullName>
    </recommendedName>
</protein>
<evidence type="ECO:0000256" key="5">
    <source>
        <dbReference type="ARBA" id="ARBA00022692"/>
    </source>
</evidence>
<evidence type="ECO:0000313" key="10">
    <source>
        <dbReference type="EMBL" id="GAA0572769.1"/>
    </source>
</evidence>
<keyword evidence="11" id="KW-1185">Reference proteome</keyword>
<sequence length="398" mass="38447">MTALIAALTALPALSIDMGLPALPDLADAFGAGAGDAQLSIGLFLAGFAAAQLGCGPASDRFGRRPVLLAGLGLFAAAGLGCALAPSLPALFACRTLQGVGACAGTVLARAVIRDLFSGEAAVAKLSQATAIMALGPVLAPAVGAAVLAVFGWRAVFVVLGLGGLALFLAVASGLAETIPAKDRGALDQRALARNAAAFFRNGRALGNALAAAFLFGGMFAYVAASPFALMEALGVGTPGFSGLFALTALGIMAGALAGSRLVRVAGRRRVVLGGLALGATAGAVLFALALAGGPALPAVVALVALYTFARGLVVPVATASAMEPMGHAAGLASGLIGAMQMAGAALAASSVGLFGDPLVGMGATLALSGAAALACGLGCENEAGRYAPSAAAPARGR</sequence>
<feature type="domain" description="Major facilitator superfamily (MFS) profile" evidence="9">
    <location>
        <begin position="1"/>
        <end position="398"/>
    </location>
</feature>
<comment type="similarity">
    <text evidence="2 8">Belongs to the major facilitator superfamily. Bcr/CmlA family.</text>
</comment>
<dbReference type="InterPro" id="IPR020846">
    <property type="entry name" value="MFS_dom"/>
</dbReference>
<dbReference type="CDD" id="cd17320">
    <property type="entry name" value="MFS_MdfA_MDR_like"/>
    <property type="match status" value="1"/>
</dbReference>
<feature type="transmembrane region" description="Helical" evidence="8">
    <location>
        <begin position="241"/>
        <end position="259"/>
    </location>
</feature>
<evidence type="ECO:0000256" key="4">
    <source>
        <dbReference type="ARBA" id="ARBA00022475"/>
    </source>
</evidence>
<comment type="caution">
    <text evidence="8">Lacks conserved residue(s) required for the propagation of feature annotation.</text>
</comment>
<dbReference type="EMBL" id="BAAAFZ010000008">
    <property type="protein sequence ID" value="GAA0572769.1"/>
    <property type="molecule type" value="Genomic_DNA"/>
</dbReference>
<dbReference type="InterPro" id="IPR011701">
    <property type="entry name" value="MFS"/>
</dbReference>
<dbReference type="Pfam" id="PF07690">
    <property type="entry name" value="MFS_1"/>
    <property type="match status" value="1"/>
</dbReference>
<dbReference type="SUPFAM" id="SSF103473">
    <property type="entry name" value="MFS general substrate transporter"/>
    <property type="match status" value="1"/>
</dbReference>
<evidence type="ECO:0000313" key="11">
    <source>
        <dbReference type="Proteomes" id="UP001501588"/>
    </source>
</evidence>
<dbReference type="PROSITE" id="PS50850">
    <property type="entry name" value="MFS"/>
    <property type="match status" value="1"/>
</dbReference>
<evidence type="ECO:0000256" key="2">
    <source>
        <dbReference type="ARBA" id="ARBA00006236"/>
    </source>
</evidence>
<dbReference type="NCBIfam" id="TIGR00710">
    <property type="entry name" value="efflux_Bcr_CflA"/>
    <property type="match status" value="1"/>
</dbReference>
<feature type="transmembrane region" description="Helical" evidence="8">
    <location>
        <begin position="271"/>
        <end position="291"/>
    </location>
</feature>
<feature type="transmembrane region" description="Helical" evidence="8">
    <location>
        <begin position="359"/>
        <end position="380"/>
    </location>
</feature>
<feature type="transmembrane region" description="Helical" evidence="8">
    <location>
        <begin position="67"/>
        <end position="91"/>
    </location>
</feature>
<keyword evidence="4" id="KW-1003">Cell membrane</keyword>
<keyword evidence="5 8" id="KW-0812">Transmembrane</keyword>
<dbReference type="Proteomes" id="UP001501588">
    <property type="component" value="Unassembled WGS sequence"/>
</dbReference>
<comment type="subcellular location">
    <subcellularLocation>
        <location evidence="8">Cell inner membrane</location>
        <topology evidence="8">Multi-pass membrane protein</topology>
    </subcellularLocation>
    <subcellularLocation>
        <location evidence="1">Cell membrane</location>
        <topology evidence="1">Multi-pass membrane protein</topology>
    </subcellularLocation>
</comment>
<reference evidence="11" key="1">
    <citation type="journal article" date="2019" name="Int. J. Syst. Evol. Microbiol.">
        <title>The Global Catalogue of Microorganisms (GCM) 10K type strain sequencing project: providing services to taxonomists for standard genome sequencing and annotation.</title>
        <authorList>
            <consortium name="The Broad Institute Genomics Platform"/>
            <consortium name="The Broad Institute Genome Sequencing Center for Infectious Disease"/>
            <person name="Wu L."/>
            <person name="Ma J."/>
        </authorList>
    </citation>
    <scope>NUCLEOTIDE SEQUENCE [LARGE SCALE GENOMIC DNA]</scope>
    <source>
        <strain evidence="11">JCM 9933</strain>
    </source>
</reference>
<dbReference type="RefSeq" id="WP_343893990.1">
    <property type="nucleotide sequence ID" value="NZ_BAAAFZ010000008.1"/>
</dbReference>
<dbReference type="InterPro" id="IPR004812">
    <property type="entry name" value="Efflux_drug-R_Bcr/CmlA"/>
</dbReference>